<dbReference type="InterPro" id="IPR055170">
    <property type="entry name" value="GFO_IDH_MocA-like_dom"/>
</dbReference>
<evidence type="ECO:0000259" key="1">
    <source>
        <dbReference type="Pfam" id="PF01408"/>
    </source>
</evidence>
<sequence>MNKVKIGVVGVGYLGQHHVRIFSEIPKVEIVGIADLNLQRAKEIASIYNIPFVTSDYRDLLDRVDAVSIVTPTNTHFQIAKDFLLRGIHTFIEKPVTQTLKEAETLLEIASGKNLILQVGHIERFNPAVQELKRYINDPFYMEIKRSGPFDGRITDVGVVMDLMIHDLDILFYVLGKGRKILDIKGYGYSFYTSYEDFANVELVFEGNLLVNLIASRVTPKKIRRLDIYEKNGDLISIDYMEQSISIIHGNRKQVETSIETPVLEKEEPLRLELEHFVNCILEGSDPEVTLEDGKLALALATEILKELRIFDIKKDT</sequence>
<dbReference type="InterPro" id="IPR036291">
    <property type="entry name" value="NAD(P)-bd_dom_sf"/>
</dbReference>
<dbReference type="PANTHER" id="PTHR43377">
    <property type="entry name" value="BILIVERDIN REDUCTASE A"/>
    <property type="match status" value="1"/>
</dbReference>
<dbReference type="PANTHER" id="PTHR43377:SF1">
    <property type="entry name" value="BILIVERDIN REDUCTASE A"/>
    <property type="match status" value="1"/>
</dbReference>
<name>A0A7C3ML25_DICTH</name>
<organism evidence="3">
    <name type="scientific">Dictyoglomus thermophilum</name>
    <dbReference type="NCBI Taxonomy" id="14"/>
    <lineage>
        <taxon>Bacteria</taxon>
        <taxon>Pseudomonadati</taxon>
        <taxon>Dictyoglomota</taxon>
        <taxon>Dictyoglomia</taxon>
        <taxon>Dictyoglomales</taxon>
        <taxon>Dictyoglomaceae</taxon>
        <taxon>Dictyoglomus</taxon>
    </lineage>
</organism>
<feature type="domain" description="GFO/IDH/MocA-like oxidoreductase" evidence="2">
    <location>
        <begin position="156"/>
        <end position="234"/>
    </location>
</feature>
<evidence type="ECO:0000259" key="2">
    <source>
        <dbReference type="Pfam" id="PF22725"/>
    </source>
</evidence>
<protein>
    <submittedName>
        <fullName evidence="3">Gfo/Idh/MocA family oxidoreductase</fullName>
    </submittedName>
</protein>
<dbReference type="Gene3D" id="3.30.360.10">
    <property type="entry name" value="Dihydrodipicolinate Reductase, domain 2"/>
    <property type="match status" value="1"/>
</dbReference>
<evidence type="ECO:0000313" key="3">
    <source>
        <dbReference type="EMBL" id="HFX14289.1"/>
    </source>
</evidence>
<feature type="domain" description="Gfo/Idh/MocA-like oxidoreductase N-terminal" evidence="1">
    <location>
        <begin position="4"/>
        <end position="121"/>
    </location>
</feature>
<dbReference type="Gene3D" id="3.40.50.720">
    <property type="entry name" value="NAD(P)-binding Rossmann-like Domain"/>
    <property type="match status" value="1"/>
</dbReference>
<comment type="caution">
    <text evidence="3">The sequence shown here is derived from an EMBL/GenBank/DDBJ whole genome shotgun (WGS) entry which is preliminary data.</text>
</comment>
<dbReference type="Pfam" id="PF22725">
    <property type="entry name" value="GFO_IDH_MocA_C3"/>
    <property type="match status" value="1"/>
</dbReference>
<dbReference type="SUPFAM" id="SSF51735">
    <property type="entry name" value="NAD(P)-binding Rossmann-fold domains"/>
    <property type="match status" value="1"/>
</dbReference>
<accession>A0A7C3ML25</accession>
<dbReference type="Pfam" id="PF01408">
    <property type="entry name" value="GFO_IDH_MocA"/>
    <property type="match status" value="1"/>
</dbReference>
<reference evidence="3" key="1">
    <citation type="journal article" date="2020" name="mSystems">
        <title>Genome- and Community-Level Interaction Insights into Carbon Utilization and Element Cycling Functions of Hydrothermarchaeota in Hydrothermal Sediment.</title>
        <authorList>
            <person name="Zhou Z."/>
            <person name="Liu Y."/>
            <person name="Xu W."/>
            <person name="Pan J."/>
            <person name="Luo Z.H."/>
            <person name="Li M."/>
        </authorList>
    </citation>
    <scope>NUCLEOTIDE SEQUENCE [LARGE SCALE GENOMIC DNA]</scope>
    <source>
        <strain evidence="3">SpSt-81</strain>
    </source>
</reference>
<gene>
    <name evidence="3" type="ORF">ENW00_09155</name>
</gene>
<dbReference type="EMBL" id="DTIN01000040">
    <property type="protein sequence ID" value="HFX14289.1"/>
    <property type="molecule type" value="Genomic_DNA"/>
</dbReference>
<dbReference type="InterPro" id="IPR000683">
    <property type="entry name" value="Gfo/Idh/MocA-like_OxRdtase_N"/>
</dbReference>
<dbReference type="InterPro" id="IPR051450">
    <property type="entry name" value="Gfo/Idh/MocA_Oxidoreductases"/>
</dbReference>
<dbReference type="SUPFAM" id="SSF55347">
    <property type="entry name" value="Glyceraldehyde-3-phosphate dehydrogenase-like, C-terminal domain"/>
    <property type="match status" value="1"/>
</dbReference>
<dbReference type="GO" id="GO:0000166">
    <property type="term" value="F:nucleotide binding"/>
    <property type="evidence" value="ECO:0007669"/>
    <property type="project" value="InterPro"/>
</dbReference>
<dbReference type="AlphaFoldDB" id="A0A7C3ML25"/>
<proteinExistence type="predicted"/>